<gene>
    <name evidence="1" type="primary">104</name>
    <name evidence="1" type="ORF">PBI_ORCHID_104</name>
</gene>
<dbReference type="RefSeq" id="YP_009274329.1">
    <property type="nucleotide sequence ID" value="NC_030915.1"/>
</dbReference>
<reference evidence="2" key="1">
    <citation type="submission" date="2016-03" db="EMBL/GenBank/DDBJ databases">
        <authorList>
            <person name="Ploux O."/>
        </authorList>
    </citation>
    <scope>NUCLEOTIDE SEQUENCE [LARGE SCALE GENOMIC DNA]</scope>
</reference>
<dbReference type="Proteomes" id="UP000204112">
    <property type="component" value="Segment"/>
</dbReference>
<dbReference type="GeneID" id="28800447"/>
<name>A0A160DHA5_9CAUD</name>
<evidence type="ECO:0000313" key="2">
    <source>
        <dbReference type="Proteomes" id="UP000204112"/>
    </source>
</evidence>
<dbReference type="EMBL" id="KU998253">
    <property type="protein sequence ID" value="ANA87448.1"/>
    <property type="molecule type" value="Genomic_DNA"/>
</dbReference>
<dbReference type="KEGG" id="vg:28800447"/>
<protein>
    <submittedName>
        <fullName evidence="1">Uncharacterized protein</fullName>
    </submittedName>
</protein>
<evidence type="ECO:0000313" key="1">
    <source>
        <dbReference type="EMBL" id="ANA87448.1"/>
    </source>
</evidence>
<sequence length="65" mass="7532">MAIKFFCDNCGKEVQWEFTIKIKIEDNLEMHPILGPSETVCSPECLVQIVTEKKAPQIKKNKRRP</sequence>
<keyword evidence="2" id="KW-1185">Reference proteome</keyword>
<organism evidence="1 2">
    <name type="scientific">Gordonia phage Orchid</name>
    <dbReference type="NCBI Taxonomy" id="1838075"/>
    <lineage>
        <taxon>Viruses</taxon>
        <taxon>Duplodnaviria</taxon>
        <taxon>Heunggongvirae</taxon>
        <taxon>Uroviricota</taxon>
        <taxon>Caudoviricetes</taxon>
        <taxon>Orchidvirus</taxon>
        <taxon>Orchidvirus orchid</taxon>
    </lineage>
</organism>
<proteinExistence type="predicted"/>
<accession>A0A160DHA5</accession>